<evidence type="ECO:0000313" key="1">
    <source>
        <dbReference type="EMBL" id="KAL3954419.1"/>
    </source>
</evidence>
<reference evidence="1" key="1">
    <citation type="submission" date="2024-12" db="EMBL/GenBank/DDBJ databases">
        <title>Comparative genomics and development of molecular markers within Purpureocillium lilacinum and among Purpureocillium species.</title>
        <authorList>
            <person name="Yeh Z.-Y."/>
            <person name="Ni N.-T."/>
            <person name="Lo P.-H."/>
            <person name="Mushyakhwo K."/>
            <person name="Lin C.-F."/>
            <person name="Nai Y.-S."/>
        </authorList>
    </citation>
    <scope>NUCLEOTIDE SEQUENCE</scope>
    <source>
        <strain evidence="1">NCHU-NPUST-175</strain>
    </source>
</reference>
<dbReference type="Proteomes" id="UP001638806">
    <property type="component" value="Unassembled WGS sequence"/>
</dbReference>
<keyword evidence="2" id="KW-1185">Reference proteome</keyword>
<accession>A0ACC4DFN8</accession>
<organism evidence="1 2">
    <name type="scientific">Purpureocillium lilacinum</name>
    <name type="common">Paecilomyces lilacinus</name>
    <dbReference type="NCBI Taxonomy" id="33203"/>
    <lineage>
        <taxon>Eukaryota</taxon>
        <taxon>Fungi</taxon>
        <taxon>Dikarya</taxon>
        <taxon>Ascomycota</taxon>
        <taxon>Pezizomycotina</taxon>
        <taxon>Sordariomycetes</taxon>
        <taxon>Hypocreomycetidae</taxon>
        <taxon>Hypocreales</taxon>
        <taxon>Ophiocordycipitaceae</taxon>
        <taxon>Purpureocillium</taxon>
    </lineage>
</organism>
<comment type="caution">
    <text evidence="1">The sequence shown here is derived from an EMBL/GenBank/DDBJ whole genome shotgun (WGS) entry which is preliminary data.</text>
</comment>
<protein>
    <submittedName>
        <fullName evidence="1">Uncharacterized protein</fullName>
    </submittedName>
</protein>
<gene>
    <name evidence="1" type="ORF">ACCO45_009982</name>
</gene>
<proteinExistence type="predicted"/>
<sequence>MEASLIWRSSRSEPMFQRQRTIQLNEVLNYWRYMEKFWLQFIAQGNPEIVQQITEEVVLQLEMRCPRYDSSDRDHISQLLYAGRIFPLQDKAWREQLFHRLCKLPYFIPSFFTFFADINVLAEYSRCILCLVGRPKNSVTEALREAFKGSDSFDAARLRLWIFARGHFQHMPVHPQKPDTQLLAKIRPNGSNQNAWYEFASYAKQLKFESDRINSLVRAGQPETCSSCSLGEPPSSKSVLRHRCGFPDEASFKHDKIFLTLEWLCAAPSTSGSLESFFAVWSPMRIFHIGETEALWAGAEEVILQQANDHANQTELVRTTDEMMADAEPCTQTATTQMPGSATAAGLRKRRREDESLGSSKKLQSGNILFKKLIGSDWKIEREAKEEDVAKTAQLLLEGGWYLFGPKLNADVVHLSSVAAAMNCYETAKYSDINTIVVTRAPELSNDFVQDCKALYTGRKCNFEWFEQHGLCNCRQRPPSRVLSTGTRPARHGVMSGPATS</sequence>
<evidence type="ECO:0000313" key="2">
    <source>
        <dbReference type="Proteomes" id="UP001638806"/>
    </source>
</evidence>
<dbReference type="EMBL" id="JBGNUJ010000010">
    <property type="protein sequence ID" value="KAL3954419.1"/>
    <property type="molecule type" value="Genomic_DNA"/>
</dbReference>
<name>A0ACC4DFN8_PURLI</name>